<dbReference type="Proteomes" id="UP000324585">
    <property type="component" value="Unassembled WGS sequence"/>
</dbReference>
<evidence type="ECO:0000256" key="1">
    <source>
        <dbReference type="SAM" id="MobiDB-lite"/>
    </source>
</evidence>
<dbReference type="EMBL" id="VRMN01000011">
    <property type="protein sequence ID" value="KAA8491817.1"/>
    <property type="molecule type" value="Genomic_DNA"/>
</dbReference>
<dbReference type="PROSITE" id="PS50217">
    <property type="entry name" value="BZIP"/>
    <property type="match status" value="1"/>
</dbReference>
<feature type="compositionally biased region" description="Acidic residues" evidence="1">
    <location>
        <begin position="251"/>
        <end position="272"/>
    </location>
</feature>
<proteinExistence type="predicted"/>
<dbReference type="AlphaFoldDB" id="A0A5J4YN20"/>
<dbReference type="Gene3D" id="1.20.5.170">
    <property type="match status" value="1"/>
</dbReference>
<evidence type="ECO:0000259" key="2">
    <source>
        <dbReference type="PROSITE" id="PS50217"/>
    </source>
</evidence>
<dbReference type="InterPro" id="IPR004827">
    <property type="entry name" value="bZIP"/>
</dbReference>
<organism evidence="3 4">
    <name type="scientific">Porphyridium purpureum</name>
    <name type="common">Red alga</name>
    <name type="synonym">Porphyridium cruentum</name>
    <dbReference type="NCBI Taxonomy" id="35688"/>
    <lineage>
        <taxon>Eukaryota</taxon>
        <taxon>Rhodophyta</taxon>
        <taxon>Bangiophyceae</taxon>
        <taxon>Porphyridiales</taxon>
        <taxon>Porphyridiaceae</taxon>
        <taxon>Porphyridium</taxon>
    </lineage>
</organism>
<feature type="domain" description="BZIP" evidence="2">
    <location>
        <begin position="310"/>
        <end position="373"/>
    </location>
</feature>
<dbReference type="PROSITE" id="PS00036">
    <property type="entry name" value="BZIP_BASIC"/>
    <property type="match status" value="1"/>
</dbReference>
<dbReference type="SUPFAM" id="SSF57959">
    <property type="entry name" value="Leucine zipper domain"/>
    <property type="match status" value="1"/>
</dbReference>
<dbReference type="GO" id="GO:0003700">
    <property type="term" value="F:DNA-binding transcription factor activity"/>
    <property type="evidence" value="ECO:0007669"/>
    <property type="project" value="InterPro"/>
</dbReference>
<feature type="region of interest" description="Disordered" evidence="1">
    <location>
        <begin position="223"/>
        <end position="329"/>
    </location>
</feature>
<keyword evidence="4" id="KW-1185">Reference proteome</keyword>
<dbReference type="SMART" id="SM00338">
    <property type="entry name" value="BRLZ"/>
    <property type="match status" value="1"/>
</dbReference>
<feature type="compositionally biased region" description="Basic and acidic residues" evidence="1">
    <location>
        <begin position="307"/>
        <end position="328"/>
    </location>
</feature>
<evidence type="ECO:0000313" key="3">
    <source>
        <dbReference type="EMBL" id="KAA8491817.1"/>
    </source>
</evidence>
<dbReference type="InterPro" id="IPR046347">
    <property type="entry name" value="bZIP_sf"/>
</dbReference>
<reference evidence="4" key="1">
    <citation type="journal article" date="2019" name="Nat. Commun.">
        <title>Expansion of phycobilisome linker gene families in mesophilic red algae.</title>
        <authorList>
            <person name="Lee J."/>
            <person name="Kim D."/>
            <person name="Bhattacharya D."/>
            <person name="Yoon H.S."/>
        </authorList>
    </citation>
    <scope>NUCLEOTIDE SEQUENCE [LARGE SCALE GENOMIC DNA]</scope>
    <source>
        <strain evidence="4">CCMP 1328</strain>
    </source>
</reference>
<protein>
    <recommendedName>
        <fullName evidence="2">BZIP domain-containing protein</fullName>
    </recommendedName>
</protein>
<gene>
    <name evidence="3" type="ORF">FVE85_8299</name>
</gene>
<evidence type="ECO:0000313" key="4">
    <source>
        <dbReference type="Proteomes" id="UP000324585"/>
    </source>
</evidence>
<name>A0A5J4YN20_PORPP</name>
<comment type="caution">
    <text evidence="3">The sequence shown here is derived from an EMBL/GenBank/DDBJ whole genome shotgun (WGS) entry which is preliminary data.</text>
</comment>
<sequence length="388" mass="42739">MSRHNADIFAEFHGVDLSAIQSGFERDQHAVAQQQQHQHHAAGAHAPHDSYAALPRGLSQLLNTDPAMEGATGLPREESNVEMLPRGLSRLLENSLRIDPENYNMAPRGLSRLLLDPDLLSFSAEDAEAMGNMPATPLLAFEQSGTAGHGLMLPPHHETYMRSQNERRVEFAPMGPGLGTPYQTAVVAAAAAAGRNVSGPLEYMNAKAQQSQLRVSLTELPPQHRNARSEPNAMWPSGGGGGDVNAHSYEQDDVDDERHDDDDENLDDDDYDDGSHSDQHSGSQYGAGSSRMGGSEPGVQKKTSRRLSPEERRRRRAESNRLSAERSRDRRRSLLMGLDLGIKKFREENVAIQTRLREIAHEQALLRNIIEGFGTVEQKQAAARIVSR</sequence>
<accession>A0A5J4YN20</accession>